<name>A0A1C7M7M6_GRIFR</name>
<reference evidence="3 4" key="1">
    <citation type="submission" date="2016-03" db="EMBL/GenBank/DDBJ databases">
        <title>Whole genome sequencing of Grifola frondosa 9006-11.</title>
        <authorList>
            <person name="Min B."/>
            <person name="Park H."/>
            <person name="Kim J.-G."/>
            <person name="Cho H."/>
            <person name="Oh Y.-L."/>
            <person name="Kong W.-S."/>
            <person name="Choi I.-G."/>
        </authorList>
    </citation>
    <scope>NUCLEOTIDE SEQUENCE [LARGE SCALE GENOMIC DNA]</scope>
    <source>
        <strain evidence="3 4">9006-11</strain>
    </source>
</reference>
<evidence type="ECO:0000256" key="1">
    <source>
        <dbReference type="SAM" id="MobiDB-lite"/>
    </source>
</evidence>
<evidence type="ECO:0000313" key="3">
    <source>
        <dbReference type="EMBL" id="OBZ72903.1"/>
    </source>
</evidence>
<keyword evidence="2" id="KW-0472">Membrane</keyword>
<proteinExistence type="predicted"/>
<evidence type="ECO:0000256" key="2">
    <source>
        <dbReference type="SAM" id="Phobius"/>
    </source>
</evidence>
<dbReference type="Proteomes" id="UP000092993">
    <property type="component" value="Unassembled WGS sequence"/>
</dbReference>
<evidence type="ECO:0000313" key="4">
    <source>
        <dbReference type="Proteomes" id="UP000092993"/>
    </source>
</evidence>
<keyword evidence="2" id="KW-1133">Transmembrane helix</keyword>
<protein>
    <submittedName>
        <fullName evidence="3">Uncharacterized protein</fullName>
    </submittedName>
</protein>
<keyword evidence="4" id="KW-1185">Reference proteome</keyword>
<feature type="compositionally biased region" description="Basic and acidic residues" evidence="1">
    <location>
        <begin position="125"/>
        <end position="135"/>
    </location>
</feature>
<dbReference type="OrthoDB" id="2804213at2759"/>
<feature type="transmembrane region" description="Helical" evidence="2">
    <location>
        <begin position="27"/>
        <end position="43"/>
    </location>
</feature>
<comment type="caution">
    <text evidence="3">The sequence shown here is derived from an EMBL/GenBank/DDBJ whole genome shotgun (WGS) entry which is preliminary data.</text>
</comment>
<sequence>MFTYWTRRVSLQANVKASFTSLIWRDGTMYFLITAILVCRFILNLRDIDSTDANGSHSRGNAVSTRSTVLRFASFVEPLGAPLDETHPNLVDEDYEGAGSLGGHTGAVGTDHGENLEHEDDVDERTDASPDRTTSEEIFAAEAGPSGV</sequence>
<accession>A0A1C7M7M6</accession>
<gene>
    <name evidence="3" type="ORF">A0H81_06864</name>
</gene>
<feature type="region of interest" description="Disordered" evidence="1">
    <location>
        <begin position="83"/>
        <end position="148"/>
    </location>
</feature>
<dbReference type="AlphaFoldDB" id="A0A1C7M7M6"/>
<organism evidence="3 4">
    <name type="scientific">Grifola frondosa</name>
    <name type="common">Maitake</name>
    <name type="synonym">Polyporus frondosus</name>
    <dbReference type="NCBI Taxonomy" id="5627"/>
    <lineage>
        <taxon>Eukaryota</taxon>
        <taxon>Fungi</taxon>
        <taxon>Dikarya</taxon>
        <taxon>Basidiomycota</taxon>
        <taxon>Agaricomycotina</taxon>
        <taxon>Agaricomycetes</taxon>
        <taxon>Polyporales</taxon>
        <taxon>Grifolaceae</taxon>
        <taxon>Grifola</taxon>
    </lineage>
</organism>
<dbReference type="EMBL" id="LUGG01000007">
    <property type="protein sequence ID" value="OBZ72903.1"/>
    <property type="molecule type" value="Genomic_DNA"/>
</dbReference>
<keyword evidence="2" id="KW-0812">Transmembrane</keyword>